<feature type="domain" description="AAA" evidence="1">
    <location>
        <begin position="22"/>
        <end position="89"/>
    </location>
</feature>
<dbReference type="NCBIfam" id="NF041546">
    <property type="entry name" value="ParA_partition"/>
    <property type="match status" value="1"/>
</dbReference>
<feature type="non-terminal residue" evidence="2">
    <location>
        <position position="1"/>
    </location>
</feature>
<dbReference type="InterPro" id="IPR050678">
    <property type="entry name" value="DNA_Partitioning_ATPase"/>
</dbReference>
<dbReference type="SUPFAM" id="SSF52540">
    <property type="entry name" value="P-loop containing nucleoside triphosphate hydrolases"/>
    <property type="match status" value="1"/>
</dbReference>
<dbReference type="Gene3D" id="3.40.50.300">
    <property type="entry name" value="P-loop containing nucleotide triphosphate hydrolases"/>
    <property type="match status" value="1"/>
</dbReference>
<gene>
    <name evidence="2" type="ORF">A6770_41140</name>
</gene>
<dbReference type="InterPro" id="IPR048089">
    <property type="entry name" value="McdA"/>
</dbReference>
<dbReference type="InterPro" id="IPR027417">
    <property type="entry name" value="P-loop_NTPase"/>
</dbReference>
<proteinExistence type="predicted"/>
<dbReference type="PANTHER" id="PTHR13696">
    <property type="entry name" value="P-LOOP CONTAINING NUCLEOSIDE TRIPHOSPHATE HYDROLASE"/>
    <property type="match status" value="1"/>
</dbReference>
<organism evidence="2 3">
    <name type="scientific">Nostoc minutum NIES-26</name>
    <dbReference type="NCBI Taxonomy" id="1844469"/>
    <lineage>
        <taxon>Bacteria</taxon>
        <taxon>Bacillati</taxon>
        <taxon>Cyanobacteriota</taxon>
        <taxon>Cyanophyceae</taxon>
        <taxon>Nostocales</taxon>
        <taxon>Nostocaceae</taxon>
        <taxon>Nostoc</taxon>
    </lineage>
</organism>
<dbReference type="Proteomes" id="UP000252107">
    <property type="component" value="Unassembled WGS sequence"/>
</dbReference>
<reference evidence="2" key="1">
    <citation type="submission" date="2016-04" db="EMBL/GenBank/DDBJ databases">
        <authorList>
            <person name="Tabuchi Yagui T.R."/>
        </authorList>
    </citation>
    <scope>NUCLEOTIDE SEQUENCE [LARGE SCALE GENOMIC DNA]</scope>
    <source>
        <strain evidence="2">NIES-26</strain>
    </source>
</reference>
<evidence type="ECO:0000313" key="3">
    <source>
        <dbReference type="Proteomes" id="UP000252107"/>
    </source>
</evidence>
<dbReference type="PIRSF" id="PIRSF009320">
    <property type="entry name" value="Nuc_binding_HP_1000"/>
    <property type="match status" value="1"/>
</dbReference>
<protein>
    <submittedName>
        <fullName evidence="2">Peptide transporter</fullName>
    </submittedName>
</protein>
<evidence type="ECO:0000313" key="2">
    <source>
        <dbReference type="EMBL" id="RCJ32663.1"/>
    </source>
</evidence>
<dbReference type="PANTHER" id="PTHR13696:SF96">
    <property type="entry name" value="COBQ_COBB_MIND_PARA NUCLEOTIDE BINDING DOMAIN-CONTAINING PROTEIN"/>
    <property type="match status" value="1"/>
</dbReference>
<dbReference type="InterPro" id="IPR025669">
    <property type="entry name" value="AAA_dom"/>
</dbReference>
<evidence type="ECO:0000259" key="1">
    <source>
        <dbReference type="Pfam" id="PF13614"/>
    </source>
</evidence>
<keyword evidence="3" id="KW-1185">Reference proteome</keyword>
<accession>A0A367RAD2</accession>
<dbReference type="EMBL" id="LXQD01000199">
    <property type="protein sequence ID" value="RCJ32663.1"/>
    <property type="molecule type" value="Genomic_DNA"/>
</dbReference>
<comment type="caution">
    <text evidence="2">The sequence shown here is derived from an EMBL/GenBank/DDBJ whole genome shotgun (WGS) entry which is preliminary data.</text>
</comment>
<sequence length="171" mass="18108">GSARDWNEASGGNIIPVVGLDRETLAKDLQAISQGYDWIVIDGAPQIAKLSAAAVKAADLVLIPVQPSPYDIWACADLVDIIAARREVTNGKPKAAFVISRAIKNTKLSGEINQALKDYGLPVLKAGTTQRVVYPTTAAEGLTVFSDSSSDAAREINALKKEVLEVLKHGA</sequence>
<dbReference type="Pfam" id="PF13614">
    <property type="entry name" value="AAA_31"/>
    <property type="match status" value="1"/>
</dbReference>
<dbReference type="AlphaFoldDB" id="A0A367RAD2"/>
<name>A0A367RAD2_9NOSO</name>
<dbReference type="CDD" id="cd02042">
    <property type="entry name" value="ParAB_family"/>
    <property type="match status" value="1"/>
</dbReference>